<sequence length="284" mass="32417">MKLLKCSCLTLLLTAAPFGMAETKVLKVNDSNDPNGPYTVSMIQLALDHMDTKYTLKVGTENFTQARANEEVKTGGLDLIWTTTGKETEEELEPIRIPLFKGLLGCRIFIINKNDQAKFDKVETFEDLKKLKFGQGKTWADGKILEANGLNVIKTYKYENLFYMVEGGRFDAFPRGVHEPFGELALRPKLDLAVEKNILLIYKMDLYLYTSKNNRKLAKELEDGFNKAIADGSFDKLFYSSPQVKDIIEKANMKNRKVFYLDNPTLSKETPLDRKELWADPKDF</sequence>
<keyword evidence="1" id="KW-0732">Signal</keyword>
<dbReference type="RefSeq" id="WP_229837555.1">
    <property type="nucleotide sequence ID" value="NZ_BMYZ01000001.1"/>
</dbReference>
<organism evidence="2 3">
    <name type="scientific">Cellvibrio zantedeschiae</name>
    <dbReference type="NCBI Taxonomy" id="1237077"/>
    <lineage>
        <taxon>Bacteria</taxon>
        <taxon>Pseudomonadati</taxon>
        <taxon>Pseudomonadota</taxon>
        <taxon>Gammaproteobacteria</taxon>
        <taxon>Cellvibrionales</taxon>
        <taxon>Cellvibrionaceae</taxon>
        <taxon>Cellvibrio</taxon>
    </lineage>
</organism>
<accession>A0ABQ3AMV8</accession>
<evidence type="ECO:0000313" key="2">
    <source>
        <dbReference type="EMBL" id="GGY61351.1"/>
    </source>
</evidence>
<evidence type="ECO:0000313" key="3">
    <source>
        <dbReference type="Proteomes" id="UP000619761"/>
    </source>
</evidence>
<comment type="caution">
    <text evidence="2">The sequence shown here is derived from an EMBL/GenBank/DDBJ whole genome shotgun (WGS) entry which is preliminary data.</text>
</comment>
<dbReference type="Proteomes" id="UP000619761">
    <property type="component" value="Unassembled WGS sequence"/>
</dbReference>
<keyword evidence="3" id="KW-1185">Reference proteome</keyword>
<evidence type="ECO:0008006" key="4">
    <source>
        <dbReference type="Google" id="ProtNLM"/>
    </source>
</evidence>
<dbReference type="Gene3D" id="3.40.190.10">
    <property type="entry name" value="Periplasmic binding protein-like II"/>
    <property type="match status" value="2"/>
</dbReference>
<evidence type="ECO:0000256" key="1">
    <source>
        <dbReference type="SAM" id="SignalP"/>
    </source>
</evidence>
<dbReference type="EMBL" id="BMYZ01000001">
    <property type="protein sequence ID" value="GGY61351.1"/>
    <property type="molecule type" value="Genomic_DNA"/>
</dbReference>
<reference evidence="3" key="1">
    <citation type="journal article" date="2019" name="Int. J. Syst. Evol. Microbiol.">
        <title>The Global Catalogue of Microorganisms (GCM) 10K type strain sequencing project: providing services to taxonomists for standard genome sequencing and annotation.</title>
        <authorList>
            <consortium name="The Broad Institute Genomics Platform"/>
            <consortium name="The Broad Institute Genome Sequencing Center for Infectious Disease"/>
            <person name="Wu L."/>
            <person name="Ma J."/>
        </authorList>
    </citation>
    <scope>NUCLEOTIDE SEQUENCE [LARGE SCALE GENOMIC DNA]</scope>
    <source>
        <strain evidence="3">KCTC 32239</strain>
    </source>
</reference>
<feature type="chain" id="PRO_5046971352" description="Solute-binding protein family 3/N-terminal domain-containing protein" evidence="1">
    <location>
        <begin position="22"/>
        <end position="284"/>
    </location>
</feature>
<name>A0ABQ3AMV8_9GAMM</name>
<proteinExistence type="predicted"/>
<protein>
    <recommendedName>
        <fullName evidence="4">Solute-binding protein family 3/N-terminal domain-containing protein</fullName>
    </recommendedName>
</protein>
<gene>
    <name evidence="2" type="ORF">GCM10011613_00930</name>
</gene>
<feature type="signal peptide" evidence="1">
    <location>
        <begin position="1"/>
        <end position="21"/>
    </location>
</feature>
<dbReference type="SUPFAM" id="SSF53850">
    <property type="entry name" value="Periplasmic binding protein-like II"/>
    <property type="match status" value="1"/>
</dbReference>